<dbReference type="Gene3D" id="3.40.50.1010">
    <property type="entry name" value="5'-nuclease"/>
    <property type="match status" value="1"/>
</dbReference>
<dbReference type="HAMAP" id="MF_00265">
    <property type="entry name" value="VapC_Nob1"/>
    <property type="match status" value="1"/>
</dbReference>
<dbReference type="InterPro" id="IPR029060">
    <property type="entry name" value="PIN-like_dom_sf"/>
</dbReference>
<gene>
    <name evidence="6" type="primary">vapC</name>
    <name evidence="8" type="ORF">MMF94_19810</name>
</gene>
<evidence type="ECO:0000256" key="2">
    <source>
        <dbReference type="ARBA" id="ARBA00022722"/>
    </source>
</evidence>
<evidence type="ECO:0000256" key="4">
    <source>
        <dbReference type="ARBA" id="ARBA00022801"/>
    </source>
</evidence>
<proteinExistence type="inferred from homology"/>
<organism evidence="8 9">
    <name type="scientific">Pseudonocardia alaniniphila</name>
    <dbReference type="NCBI Taxonomy" id="75291"/>
    <lineage>
        <taxon>Bacteria</taxon>
        <taxon>Bacillati</taxon>
        <taxon>Actinomycetota</taxon>
        <taxon>Actinomycetes</taxon>
        <taxon>Pseudonocardiales</taxon>
        <taxon>Pseudonocardiaceae</taxon>
        <taxon>Pseudonocardia</taxon>
    </lineage>
</organism>
<evidence type="ECO:0000313" key="9">
    <source>
        <dbReference type="Proteomes" id="UP001299970"/>
    </source>
</evidence>
<keyword evidence="1 6" id="KW-1277">Toxin-antitoxin system</keyword>
<evidence type="ECO:0000256" key="5">
    <source>
        <dbReference type="ARBA" id="ARBA00022842"/>
    </source>
</evidence>
<evidence type="ECO:0000259" key="7">
    <source>
        <dbReference type="Pfam" id="PF01850"/>
    </source>
</evidence>
<feature type="binding site" evidence="6">
    <location>
        <position position="91"/>
    </location>
    <ligand>
        <name>Mg(2+)</name>
        <dbReference type="ChEBI" id="CHEBI:18420"/>
    </ligand>
</feature>
<dbReference type="Proteomes" id="UP001299970">
    <property type="component" value="Unassembled WGS sequence"/>
</dbReference>
<keyword evidence="2 6" id="KW-0540">Nuclease</keyword>
<dbReference type="EMBL" id="JAKXMK010000016">
    <property type="protein sequence ID" value="MCH6167939.1"/>
    <property type="molecule type" value="Genomic_DNA"/>
</dbReference>
<comment type="function">
    <text evidence="6">Toxic component of a toxin-antitoxin (TA) system. An RNase.</text>
</comment>
<dbReference type="RefSeq" id="WP_241038558.1">
    <property type="nucleotide sequence ID" value="NZ_BAAAJF010000012.1"/>
</dbReference>
<dbReference type="InterPro" id="IPR002716">
    <property type="entry name" value="PIN_dom"/>
</dbReference>
<name>A0ABS9THD3_9PSEU</name>
<accession>A0ABS9THD3</accession>
<dbReference type="SUPFAM" id="SSF88723">
    <property type="entry name" value="PIN domain-like"/>
    <property type="match status" value="1"/>
</dbReference>
<feature type="binding site" evidence="6">
    <location>
        <position position="5"/>
    </location>
    <ligand>
        <name>Mg(2+)</name>
        <dbReference type="ChEBI" id="CHEBI:18420"/>
    </ligand>
</feature>
<comment type="similarity">
    <text evidence="6">Belongs to the PINc/VapC protein family.</text>
</comment>
<comment type="cofactor">
    <cofactor evidence="6">
        <name>Mg(2+)</name>
        <dbReference type="ChEBI" id="CHEBI:18420"/>
    </cofactor>
</comment>
<protein>
    <recommendedName>
        <fullName evidence="6">Ribonuclease VapC</fullName>
        <shortName evidence="6">RNase VapC</shortName>
        <ecNumber evidence="6">3.1.-.-</ecNumber>
    </recommendedName>
    <alternativeName>
        <fullName evidence="6">Toxin VapC</fullName>
    </alternativeName>
</protein>
<keyword evidence="4 6" id="KW-0378">Hydrolase</keyword>
<feature type="domain" description="PIN" evidence="7">
    <location>
        <begin position="2"/>
        <end position="119"/>
    </location>
</feature>
<comment type="caution">
    <text evidence="8">The sequence shown here is derived from an EMBL/GenBank/DDBJ whole genome shotgun (WGS) entry which is preliminary data.</text>
</comment>
<dbReference type="InterPro" id="IPR022907">
    <property type="entry name" value="VapC_family"/>
</dbReference>
<evidence type="ECO:0000256" key="6">
    <source>
        <dbReference type="HAMAP-Rule" id="MF_00265"/>
    </source>
</evidence>
<keyword evidence="9" id="KW-1185">Reference proteome</keyword>
<keyword evidence="3 6" id="KW-0479">Metal-binding</keyword>
<sequence length="130" mass="13754">MIYIDTSALLKLVRDEAESGALRDYLAADGAPGLVSSALITVEARRGTMRSNPARLPRIDILLTTVTQIEISAAVIESAARLPGPMLRSLDAIHLATALLVREELSVLLSYDERLLDAAAAHGIPAAAPV</sequence>
<reference evidence="8 9" key="1">
    <citation type="submission" date="2022-03" db="EMBL/GenBank/DDBJ databases">
        <title>Pseudonocardia alaer sp. nov., a novel actinomycete isolated from reed forest soil.</title>
        <authorList>
            <person name="Wang L."/>
        </authorList>
    </citation>
    <scope>NUCLEOTIDE SEQUENCE [LARGE SCALE GENOMIC DNA]</scope>
    <source>
        <strain evidence="8 9">Y-16303</strain>
    </source>
</reference>
<keyword evidence="6" id="KW-0800">Toxin</keyword>
<dbReference type="Pfam" id="PF01850">
    <property type="entry name" value="PIN"/>
    <property type="match status" value="1"/>
</dbReference>
<evidence type="ECO:0000313" key="8">
    <source>
        <dbReference type="EMBL" id="MCH6167939.1"/>
    </source>
</evidence>
<evidence type="ECO:0000256" key="1">
    <source>
        <dbReference type="ARBA" id="ARBA00022649"/>
    </source>
</evidence>
<dbReference type="CDD" id="cd09874">
    <property type="entry name" value="PIN_MT3492-like"/>
    <property type="match status" value="1"/>
</dbReference>
<dbReference type="EC" id="3.1.-.-" evidence="6"/>
<evidence type="ECO:0000256" key="3">
    <source>
        <dbReference type="ARBA" id="ARBA00022723"/>
    </source>
</evidence>
<keyword evidence="5 6" id="KW-0460">Magnesium</keyword>